<dbReference type="OrthoDB" id="421638at2759"/>
<keyword evidence="1" id="KW-1133">Transmembrane helix</keyword>
<dbReference type="WBParaSite" id="ASIM_0001940901-mRNA-1">
    <property type="protein sequence ID" value="ASIM_0001940901-mRNA-1"/>
    <property type="gene ID" value="ASIM_0001940901"/>
</dbReference>
<dbReference type="EMBL" id="UYRR01036104">
    <property type="protein sequence ID" value="VDK66231.1"/>
    <property type="molecule type" value="Genomic_DNA"/>
</dbReference>
<organism evidence="4">
    <name type="scientific">Anisakis simplex</name>
    <name type="common">Herring worm</name>
    <dbReference type="NCBI Taxonomy" id="6269"/>
    <lineage>
        <taxon>Eukaryota</taxon>
        <taxon>Metazoa</taxon>
        <taxon>Ecdysozoa</taxon>
        <taxon>Nematoda</taxon>
        <taxon>Chromadorea</taxon>
        <taxon>Rhabditida</taxon>
        <taxon>Spirurina</taxon>
        <taxon>Ascaridomorpha</taxon>
        <taxon>Ascaridoidea</taxon>
        <taxon>Anisakidae</taxon>
        <taxon>Anisakis</taxon>
        <taxon>Anisakis simplex complex</taxon>
    </lineage>
</organism>
<gene>
    <name evidence="2" type="ORF">ASIM_LOCUS18799</name>
</gene>
<dbReference type="Pfam" id="PF08560">
    <property type="entry name" value="DUF1757"/>
    <property type="match status" value="1"/>
</dbReference>
<proteinExistence type="predicted"/>
<evidence type="ECO:0000256" key="1">
    <source>
        <dbReference type="SAM" id="Phobius"/>
    </source>
</evidence>
<keyword evidence="1" id="KW-0472">Membrane</keyword>
<name>A0A0M3KEK1_ANISI</name>
<reference evidence="4" key="1">
    <citation type="submission" date="2017-02" db="UniProtKB">
        <authorList>
            <consortium name="WormBaseParasite"/>
        </authorList>
    </citation>
    <scope>IDENTIFICATION</scope>
</reference>
<reference evidence="2 3" key="2">
    <citation type="submission" date="2018-11" db="EMBL/GenBank/DDBJ databases">
        <authorList>
            <consortium name="Pathogen Informatics"/>
        </authorList>
    </citation>
    <scope>NUCLEOTIDE SEQUENCE [LARGE SCALE GENOMIC DNA]</scope>
</reference>
<feature type="transmembrane region" description="Helical" evidence="1">
    <location>
        <begin position="33"/>
        <end position="55"/>
    </location>
</feature>
<dbReference type="Proteomes" id="UP000267096">
    <property type="component" value="Unassembled WGS sequence"/>
</dbReference>
<accession>A0A0M3KEK1</accession>
<feature type="transmembrane region" description="Helical" evidence="1">
    <location>
        <begin position="76"/>
        <end position="95"/>
    </location>
</feature>
<dbReference type="PANTHER" id="PTHR38636:SF1">
    <property type="entry name" value="CHLORIDE CHANNEL PROTEIN CLC-D"/>
    <property type="match status" value="1"/>
</dbReference>
<dbReference type="InterPro" id="IPR013869">
    <property type="entry name" value="DUF1757"/>
</dbReference>
<evidence type="ECO:0000313" key="4">
    <source>
        <dbReference type="WBParaSite" id="ASIM_0001940901-mRNA-1"/>
    </source>
</evidence>
<keyword evidence="1" id="KW-0812">Transmembrane</keyword>
<keyword evidence="3" id="KW-1185">Reference proteome</keyword>
<dbReference type="AlphaFoldDB" id="A0A0M3KEK1"/>
<evidence type="ECO:0000313" key="2">
    <source>
        <dbReference type="EMBL" id="VDK66231.1"/>
    </source>
</evidence>
<feature type="transmembrane region" description="Helical" evidence="1">
    <location>
        <begin position="137"/>
        <end position="156"/>
    </location>
</feature>
<sequence>MGSVWLKNFFGLKQTQFELLQVPNPKTEHCIHVTLRCAQAGTVLGSLLGPLVVFLNSSQTRKSSSAEMRDAFTSGGINGALIGTLVGTVMSAVTINNMNSVQLYDKCYRARYDTDQLTFDRTCVLGAALGSLSSGSFGLVVGVDLALLISNVLSAVRK</sequence>
<dbReference type="PANTHER" id="PTHR38636">
    <property type="entry name" value="PROTEIN CBG20488"/>
    <property type="match status" value="1"/>
</dbReference>
<evidence type="ECO:0000313" key="3">
    <source>
        <dbReference type="Proteomes" id="UP000267096"/>
    </source>
</evidence>
<protein>
    <submittedName>
        <fullName evidence="4">Transmembrane protein 65</fullName>
    </submittedName>
</protein>